<accession>A0A2A4GZX2</accession>
<sequence length="190" mass="21886">MYLLELQQYDTRQVVGIFKTEDEVRSWLEAVDRMKLHTETIEGIPFETYYLEYEDLPDYQEVHWQNSRFILSRYSFSANEGDIIAVYNPVAVLSDTTGLVPGQTKVGSYSIPNEEAHDYITAFNEMKSFLRNHFKQAHQDVAILGQGSEDGEYLMVDGRFICHVEGALVDQWLEKSSPEAFLKANPFLSL</sequence>
<evidence type="ECO:0000313" key="1">
    <source>
        <dbReference type="EMBL" id="PCF56915.1"/>
    </source>
</evidence>
<proteinExistence type="predicted"/>
<comment type="caution">
    <text evidence="1">The sequence shown here is derived from an EMBL/GenBank/DDBJ whole genome shotgun (WGS) entry which is preliminary data.</text>
</comment>
<dbReference type="RefSeq" id="WP_096591531.1">
    <property type="nucleotide sequence ID" value="NZ_MWRM01000008.1"/>
</dbReference>
<organism evidence="1 2">
    <name type="scientific">Staphylococcus delphini</name>
    <dbReference type="NCBI Taxonomy" id="53344"/>
    <lineage>
        <taxon>Bacteria</taxon>
        <taxon>Bacillati</taxon>
        <taxon>Bacillota</taxon>
        <taxon>Bacilli</taxon>
        <taxon>Bacillales</taxon>
        <taxon>Staphylococcaceae</taxon>
        <taxon>Staphylococcus</taxon>
        <taxon>Staphylococcus intermedius group</taxon>
    </lineage>
</organism>
<dbReference type="Proteomes" id="UP000218335">
    <property type="component" value="Unassembled WGS sequence"/>
</dbReference>
<evidence type="ECO:0000313" key="2">
    <source>
        <dbReference type="Proteomes" id="UP000218335"/>
    </source>
</evidence>
<dbReference type="EMBL" id="MWUU01000002">
    <property type="protein sequence ID" value="PCF56915.1"/>
    <property type="molecule type" value="Genomic_DNA"/>
</dbReference>
<dbReference type="AlphaFoldDB" id="A0A2A4GZX2"/>
<name>A0A2A4GZX2_9STAP</name>
<protein>
    <submittedName>
        <fullName evidence="1">Uncharacterized protein</fullName>
    </submittedName>
</protein>
<gene>
    <name evidence="1" type="ORF">B5C08_02445</name>
</gene>
<reference evidence="1 2" key="1">
    <citation type="journal article" date="2017" name="PLoS ONE">
        <title>Development of a real-time PCR for detection of Staphylococcus pseudintermedius using a novel automated comparison of whole-genome sequences.</title>
        <authorList>
            <person name="Verstappen K.M."/>
            <person name="Huijbregts L."/>
            <person name="Spaninks M."/>
            <person name="Wagenaar J.A."/>
            <person name="Fluit A.C."/>
            <person name="Duim B."/>
        </authorList>
    </citation>
    <scope>NUCLEOTIDE SEQUENCE [LARGE SCALE GENOMIC DNA]</scope>
    <source>
        <strain evidence="1 2">215070706401-1</strain>
    </source>
</reference>